<keyword evidence="2" id="KW-1185">Reference proteome</keyword>
<protein>
    <submittedName>
        <fullName evidence="1">Uncharacterized protein</fullName>
    </submittedName>
</protein>
<reference evidence="2" key="1">
    <citation type="journal article" date="2022" name="Nat. Commun.">
        <title>Chromosome evolution and the genetic basis of agronomically important traits in greater yam.</title>
        <authorList>
            <person name="Bredeson J.V."/>
            <person name="Lyons J.B."/>
            <person name="Oniyinde I.O."/>
            <person name="Okereke N.R."/>
            <person name="Kolade O."/>
            <person name="Nnabue I."/>
            <person name="Nwadili C.O."/>
            <person name="Hribova E."/>
            <person name="Parker M."/>
            <person name="Nwogha J."/>
            <person name="Shu S."/>
            <person name="Carlson J."/>
            <person name="Kariba R."/>
            <person name="Muthemba S."/>
            <person name="Knop K."/>
            <person name="Barton G.J."/>
            <person name="Sherwood A.V."/>
            <person name="Lopez-Montes A."/>
            <person name="Asiedu R."/>
            <person name="Jamnadass R."/>
            <person name="Muchugi A."/>
            <person name="Goodstein D."/>
            <person name="Egesi C.N."/>
            <person name="Featherston J."/>
            <person name="Asfaw A."/>
            <person name="Simpson G.G."/>
            <person name="Dolezel J."/>
            <person name="Hendre P.S."/>
            <person name="Van Deynze A."/>
            <person name="Kumar P.L."/>
            <person name="Obidiegwu J.E."/>
            <person name="Bhattacharjee R."/>
            <person name="Rokhsar D.S."/>
        </authorList>
    </citation>
    <scope>NUCLEOTIDE SEQUENCE [LARGE SCALE GENOMIC DNA]</scope>
    <source>
        <strain evidence="2">cv. TDa95/00328</strain>
    </source>
</reference>
<name>A0ACB7UTX8_DIOAL</name>
<organism evidence="1 2">
    <name type="scientific">Dioscorea alata</name>
    <name type="common">Purple yam</name>
    <dbReference type="NCBI Taxonomy" id="55571"/>
    <lineage>
        <taxon>Eukaryota</taxon>
        <taxon>Viridiplantae</taxon>
        <taxon>Streptophyta</taxon>
        <taxon>Embryophyta</taxon>
        <taxon>Tracheophyta</taxon>
        <taxon>Spermatophyta</taxon>
        <taxon>Magnoliopsida</taxon>
        <taxon>Liliopsida</taxon>
        <taxon>Dioscoreales</taxon>
        <taxon>Dioscoreaceae</taxon>
        <taxon>Dioscorea</taxon>
    </lineage>
</organism>
<accession>A0ACB7UTX8</accession>
<comment type="caution">
    <text evidence="1">The sequence shown here is derived from an EMBL/GenBank/DDBJ whole genome shotgun (WGS) entry which is preliminary data.</text>
</comment>
<sequence length="369" mass="41684">MESSDFSVIEERLRVHLRQLQTESGILERIVYKNKNQHRRCPYFKSLLKVRRDVNLLNSAMLGDVLSVLFPIIDGKKPAQKAFFISRVNKNSPCGKYNYLERLLGIARLLSQMAEPILKAYIQISFLLAKSFFTGFSVTILALLARLRVLVQQILLDIVVVFNKVSSLSQKKHDVKLTQEGLEVFREFYPSHVHDQILECVWKEDKFVLIEKKDPSFMKDQSPLPPAQSIQYELMELFDEVQGIEHDPNLEITKNPDAKDLPSPNQEVASDDCSNDAYHVHQELPSIDLAATANASGTISSFSGLKPRQSQNESRKVAFISVGKSAPSVADNCRSNKKMKSEMQPENAAKTDDPFLSLLLAGNTNKSLF</sequence>
<dbReference type="Proteomes" id="UP000827976">
    <property type="component" value="Chromosome 14"/>
</dbReference>
<dbReference type="EMBL" id="CM037024">
    <property type="protein sequence ID" value="KAH7664126.1"/>
    <property type="molecule type" value="Genomic_DNA"/>
</dbReference>
<proteinExistence type="predicted"/>
<evidence type="ECO:0000313" key="1">
    <source>
        <dbReference type="EMBL" id="KAH7664126.1"/>
    </source>
</evidence>
<gene>
    <name evidence="1" type="ORF">IHE45_14G100600</name>
</gene>
<evidence type="ECO:0000313" key="2">
    <source>
        <dbReference type="Proteomes" id="UP000827976"/>
    </source>
</evidence>